<dbReference type="AlphaFoldDB" id="A0A085JHC0"/>
<keyword evidence="2" id="KW-1185">Reference proteome</keyword>
<evidence type="ECO:0000313" key="1">
    <source>
        <dbReference type="EMBL" id="KFD19866.1"/>
    </source>
</evidence>
<sequence>MSSLLDLRNTLPLQTGCLKRFATHYNEYSAVAGAETAPAGEIL</sequence>
<dbReference type="Proteomes" id="UP000028602">
    <property type="component" value="Unassembled WGS sequence"/>
</dbReference>
<accession>A0A085JHC0</accession>
<evidence type="ECO:0000313" key="2">
    <source>
        <dbReference type="Proteomes" id="UP000028602"/>
    </source>
</evidence>
<dbReference type="EMBL" id="JMPR01000028">
    <property type="protein sequence ID" value="KFD19866.1"/>
    <property type="molecule type" value="Genomic_DNA"/>
</dbReference>
<dbReference type="RefSeq" id="WP_256360150.1">
    <property type="nucleotide sequence ID" value="NZ_ATMJ01000028.1"/>
</dbReference>
<organism evidence="1 2">
    <name type="scientific">Tatumella ptyseos ATCC 33301</name>
    <dbReference type="NCBI Taxonomy" id="1005995"/>
    <lineage>
        <taxon>Bacteria</taxon>
        <taxon>Pseudomonadati</taxon>
        <taxon>Pseudomonadota</taxon>
        <taxon>Gammaproteobacteria</taxon>
        <taxon>Enterobacterales</taxon>
        <taxon>Erwiniaceae</taxon>
        <taxon>Tatumella</taxon>
    </lineage>
</organism>
<name>A0A085JHC0_9GAMM</name>
<gene>
    <name evidence="1" type="ORF">GTPT_1799</name>
</gene>
<proteinExistence type="predicted"/>
<protein>
    <submittedName>
        <fullName evidence="1">Uncharacterized protein</fullName>
    </submittedName>
</protein>
<reference evidence="1 2" key="1">
    <citation type="submission" date="2014-05" db="EMBL/GenBank/DDBJ databases">
        <title>ATOL: Assembling a taxonomically balanced genome-scale reconstruction of the evolutionary history of the Enterobacteriaceae.</title>
        <authorList>
            <person name="Plunkett G.III."/>
            <person name="Neeno-Eckwall E.C."/>
            <person name="Glasner J.D."/>
            <person name="Perna N.T."/>
        </authorList>
    </citation>
    <scope>NUCLEOTIDE SEQUENCE [LARGE SCALE GENOMIC DNA]</scope>
    <source>
        <strain evidence="1 2">ATCC 33301</strain>
    </source>
</reference>
<comment type="caution">
    <text evidence="1">The sequence shown here is derived from an EMBL/GenBank/DDBJ whole genome shotgun (WGS) entry which is preliminary data.</text>
</comment>